<dbReference type="EMBL" id="KN716522">
    <property type="protein sequence ID" value="KJH43840.1"/>
    <property type="molecule type" value="Genomic_DNA"/>
</dbReference>
<proteinExistence type="predicted"/>
<organism evidence="2 3">
    <name type="scientific">Dictyocaulus viviparus</name>
    <name type="common">Bovine lungworm</name>
    <dbReference type="NCBI Taxonomy" id="29172"/>
    <lineage>
        <taxon>Eukaryota</taxon>
        <taxon>Metazoa</taxon>
        <taxon>Ecdysozoa</taxon>
        <taxon>Nematoda</taxon>
        <taxon>Chromadorea</taxon>
        <taxon>Rhabditida</taxon>
        <taxon>Rhabditina</taxon>
        <taxon>Rhabditomorpha</taxon>
        <taxon>Strongyloidea</taxon>
        <taxon>Metastrongylidae</taxon>
        <taxon>Dictyocaulus</taxon>
    </lineage>
</organism>
<dbReference type="SUPFAM" id="SSF55797">
    <property type="entry name" value="PR-1-like"/>
    <property type="match status" value="1"/>
</dbReference>
<dbReference type="OrthoDB" id="5857298at2759"/>
<dbReference type="Pfam" id="PF00188">
    <property type="entry name" value="CAP"/>
    <property type="match status" value="1"/>
</dbReference>
<gene>
    <name evidence="2" type="ORF">DICVIV_10150</name>
</gene>
<name>A0A0D8XGQ6_DICVI</name>
<protein>
    <recommendedName>
        <fullName evidence="1">SCP domain-containing protein</fullName>
    </recommendedName>
</protein>
<reference evidence="3" key="2">
    <citation type="journal article" date="2016" name="Sci. Rep.">
        <title>Dictyocaulus viviparus genome, variome and transcriptome elucidate lungworm biology and support future intervention.</title>
        <authorList>
            <person name="McNulty S.N."/>
            <person name="Strube C."/>
            <person name="Rosa B.A."/>
            <person name="Martin J.C."/>
            <person name="Tyagi R."/>
            <person name="Choi Y.J."/>
            <person name="Wang Q."/>
            <person name="Hallsworth Pepin K."/>
            <person name="Zhang X."/>
            <person name="Ozersky P."/>
            <person name="Wilson R.K."/>
            <person name="Sternberg P.W."/>
            <person name="Gasser R.B."/>
            <person name="Mitreva M."/>
        </authorList>
    </citation>
    <scope>NUCLEOTIDE SEQUENCE [LARGE SCALE GENOMIC DNA]</scope>
    <source>
        <strain evidence="3">HannoverDv2000</strain>
    </source>
</reference>
<feature type="domain" description="SCP" evidence="1">
    <location>
        <begin position="11"/>
        <end position="83"/>
    </location>
</feature>
<sequence>SKIHSDSHFPYNLIEEAVNNWWNTALQDGPLVDLTPSEENRKMMPFLRMANGGTSKVGCAYQVCGNNYYDENADPFILFVCTYGDEHVKVGSPLYTEGPPCDSCKDRCPFFNALCDTETA</sequence>
<dbReference type="Proteomes" id="UP000053766">
    <property type="component" value="Unassembled WGS sequence"/>
</dbReference>
<dbReference type="InterPro" id="IPR014044">
    <property type="entry name" value="CAP_dom"/>
</dbReference>
<dbReference type="AlphaFoldDB" id="A0A0D8XGQ6"/>
<feature type="non-terminal residue" evidence="2">
    <location>
        <position position="1"/>
    </location>
</feature>
<dbReference type="InterPro" id="IPR035940">
    <property type="entry name" value="CAP_sf"/>
</dbReference>
<keyword evidence="3" id="KW-1185">Reference proteome</keyword>
<evidence type="ECO:0000259" key="1">
    <source>
        <dbReference type="Pfam" id="PF00188"/>
    </source>
</evidence>
<evidence type="ECO:0000313" key="2">
    <source>
        <dbReference type="EMBL" id="KJH43840.1"/>
    </source>
</evidence>
<evidence type="ECO:0000313" key="3">
    <source>
        <dbReference type="Proteomes" id="UP000053766"/>
    </source>
</evidence>
<reference evidence="2 3" key="1">
    <citation type="submission" date="2013-11" db="EMBL/GenBank/DDBJ databases">
        <title>Draft genome of the bovine lungworm Dictyocaulus viviparus.</title>
        <authorList>
            <person name="Mitreva M."/>
        </authorList>
    </citation>
    <scope>NUCLEOTIDE SEQUENCE [LARGE SCALE GENOMIC DNA]</scope>
    <source>
        <strain evidence="2 3">HannoverDv2000</strain>
    </source>
</reference>
<accession>A0A0D8XGQ6</accession>
<dbReference type="Gene3D" id="3.40.33.10">
    <property type="entry name" value="CAP"/>
    <property type="match status" value="1"/>
</dbReference>